<feature type="domain" description="HTH gntR-type" evidence="4">
    <location>
        <begin position="19"/>
        <end position="86"/>
    </location>
</feature>
<evidence type="ECO:0000256" key="1">
    <source>
        <dbReference type="ARBA" id="ARBA00023015"/>
    </source>
</evidence>
<dbReference type="InterPro" id="IPR011711">
    <property type="entry name" value="GntR_C"/>
</dbReference>
<dbReference type="Gene3D" id="1.20.120.530">
    <property type="entry name" value="GntR ligand-binding domain-like"/>
    <property type="match status" value="1"/>
</dbReference>
<dbReference type="GO" id="GO:0003677">
    <property type="term" value="F:DNA binding"/>
    <property type="evidence" value="ECO:0007669"/>
    <property type="project" value="UniProtKB-KW"/>
</dbReference>
<sequence length="231" mass="25576">MLVNDLIRDLPLDEEATHAHTGAWVASVLRTKIAEGQLRPGTKLSEQALAQALGVSRNTLREAFTVLGNELIITRIPNRGVFVASPGINDVKEIYAVRRMIEPAALHWGPKLNVPALERIIKKARTALASGKIEAMATANQRFHEEVVRASGSAQLQELMTRVLAQMRLVFHAMSDAPDFHSHYVELNASLVDMLRDGEREQAATALRNYLDVAETELLSHLEERMDADGN</sequence>
<keyword evidence="6" id="KW-1185">Reference proteome</keyword>
<keyword evidence="3" id="KW-0804">Transcription</keyword>
<dbReference type="PROSITE" id="PS50949">
    <property type="entry name" value="HTH_GNTR"/>
    <property type="match status" value="1"/>
</dbReference>
<reference evidence="5 6" key="1">
    <citation type="submission" date="2018-01" db="EMBL/GenBank/DDBJ databases">
        <title>Glutamicibacter soli strain NHPC-3 Whole genome sequence and assembly.</title>
        <authorList>
            <person name="Choudhury P."/>
            <person name="Gupta D."/>
            <person name="Sengupta K."/>
            <person name="Jawed A."/>
            <person name="Sultana N."/>
            <person name="Saha P."/>
        </authorList>
    </citation>
    <scope>NUCLEOTIDE SEQUENCE [LARGE SCALE GENOMIC DNA]</scope>
    <source>
        <strain evidence="5 6">NHPC-3</strain>
    </source>
</reference>
<dbReference type="EMBL" id="POAF01000002">
    <property type="protein sequence ID" value="RBM02979.1"/>
    <property type="molecule type" value="Genomic_DNA"/>
</dbReference>
<dbReference type="SUPFAM" id="SSF48008">
    <property type="entry name" value="GntR ligand-binding domain-like"/>
    <property type="match status" value="1"/>
</dbReference>
<dbReference type="SMART" id="SM00895">
    <property type="entry name" value="FCD"/>
    <property type="match status" value="1"/>
</dbReference>
<dbReference type="PANTHER" id="PTHR43537:SF45">
    <property type="entry name" value="GNTR FAMILY REGULATORY PROTEIN"/>
    <property type="match status" value="1"/>
</dbReference>
<dbReference type="Pfam" id="PF07729">
    <property type="entry name" value="FCD"/>
    <property type="match status" value="1"/>
</dbReference>
<dbReference type="CDD" id="cd07377">
    <property type="entry name" value="WHTH_GntR"/>
    <property type="match status" value="1"/>
</dbReference>
<organism evidence="5 6">
    <name type="scientific">Glutamicibacter soli</name>
    <dbReference type="NCBI Taxonomy" id="453836"/>
    <lineage>
        <taxon>Bacteria</taxon>
        <taxon>Bacillati</taxon>
        <taxon>Actinomycetota</taxon>
        <taxon>Actinomycetes</taxon>
        <taxon>Micrococcales</taxon>
        <taxon>Micrococcaceae</taxon>
        <taxon>Glutamicibacter</taxon>
    </lineage>
</organism>
<dbReference type="SMART" id="SM00345">
    <property type="entry name" value="HTH_GNTR"/>
    <property type="match status" value="1"/>
</dbReference>
<keyword evidence="1" id="KW-0805">Transcription regulation</keyword>
<gene>
    <name evidence="5" type="ORF">C1H84_06070</name>
</gene>
<dbReference type="RefSeq" id="WP_113606847.1">
    <property type="nucleotide sequence ID" value="NZ_POAF01000002.1"/>
</dbReference>
<dbReference type="PANTHER" id="PTHR43537">
    <property type="entry name" value="TRANSCRIPTIONAL REGULATOR, GNTR FAMILY"/>
    <property type="match status" value="1"/>
</dbReference>
<dbReference type="AlphaFoldDB" id="A0A365YKA8"/>
<name>A0A365YKA8_9MICC</name>
<dbReference type="InterPro" id="IPR036388">
    <property type="entry name" value="WH-like_DNA-bd_sf"/>
</dbReference>
<dbReference type="InterPro" id="IPR000524">
    <property type="entry name" value="Tscrpt_reg_HTH_GntR"/>
</dbReference>
<evidence type="ECO:0000259" key="4">
    <source>
        <dbReference type="PROSITE" id="PS50949"/>
    </source>
</evidence>
<dbReference type="InterPro" id="IPR008920">
    <property type="entry name" value="TF_FadR/GntR_C"/>
</dbReference>
<proteinExistence type="predicted"/>
<keyword evidence="2" id="KW-0238">DNA-binding</keyword>
<dbReference type="Pfam" id="PF00392">
    <property type="entry name" value="GntR"/>
    <property type="match status" value="1"/>
</dbReference>
<dbReference type="Gene3D" id="1.10.10.10">
    <property type="entry name" value="Winged helix-like DNA-binding domain superfamily/Winged helix DNA-binding domain"/>
    <property type="match status" value="1"/>
</dbReference>
<evidence type="ECO:0000313" key="6">
    <source>
        <dbReference type="Proteomes" id="UP000252167"/>
    </source>
</evidence>
<evidence type="ECO:0000313" key="5">
    <source>
        <dbReference type="EMBL" id="RBM02979.1"/>
    </source>
</evidence>
<evidence type="ECO:0000256" key="3">
    <source>
        <dbReference type="ARBA" id="ARBA00023163"/>
    </source>
</evidence>
<accession>A0A365YKA8</accession>
<comment type="caution">
    <text evidence="5">The sequence shown here is derived from an EMBL/GenBank/DDBJ whole genome shotgun (WGS) entry which is preliminary data.</text>
</comment>
<protein>
    <submittedName>
        <fullName evidence="5">GntR family transcriptional regulator</fullName>
    </submittedName>
</protein>
<evidence type="ECO:0000256" key="2">
    <source>
        <dbReference type="ARBA" id="ARBA00023125"/>
    </source>
</evidence>
<dbReference type="InterPro" id="IPR036390">
    <property type="entry name" value="WH_DNA-bd_sf"/>
</dbReference>
<dbReference type="SUPFAM" id="SSF46785">
    <property type="entry name" value="Winged helix' DNA-binding domain"/>
    <property type="match status" value="1"/>
</dbReference>
<dbReference type="GO" id="GO:0003700">
    <property type="term" value="F:DNA-binding transcription factor activity"/>
    <property type="evidence" value="ECO:0007669"/>
    <property type="project" value="InterPro"/>
</dbReference>
<dbReference type="Proteomes" id="UP000252167">
    <property type="component" value="Unassembled WGS sequence"/>
</dbReference>